<reference evidence="3" key="1">
    <citation type="submission" date="2019-06" db="EMBL/GenBank/DDBJ databases">
        <title>Complete genome sequence of Methylogaea oryzae strain JCM16910.</title>
        <authorList>
            <person name="Asakawa S."/>
        </authorList>
    </citation>
    <scope>NUCLEOTIDE SEQUENCE</scope>
    <source>
        <strain evidence="3">E10</strain>
    </source>
</reference>
<evidence type="ECO:0000256" key="2">
    <source>
        <dbReference type="SAM" id="Phobius"/>
    </source>
</evidence>
<feature type="coiled-coil region" evidence="1">
    <location>
        <begin position="26"/>
        <end position="66"/>
    </location>
</feature>
<organism evidence="3 4">
    <name type="scientific">Methylogaea oryzae</name>
    <dbReference type="NCBI Taxonomy" id="1295382"/>
    <lineage>
        <taxon>Bacteria</taxon>
        <taxon>Pseudomonadati</taxon>
        <taxon>Pseudomonadota</taxon>
        <taxon>Gammaproteobacteria</taxon>
        <taxon>Methylococcales</taxon>
        <taxon>Methylococcaceae</taxon>
        <taxon>Methylogaea</taxon>
    </lineage>
</organism>
<dbReference type="AlphaFoldDB" id="A0A8D4VT31"/>
<sequence length="89" mass="9779">MATIAFDTLKFAKRLKDAGILPAQAEAEAEALAEVLEVNLKDLVTKEDLGREVELLRRDMREMEQRMVIKLGGLMVVAVGAVATLVKLL</sequence>
<dbReference type="Proteomes" id="UP000824988">
    <property type="component" value="Chromosome"/>
</dbReference>
<evidence type="ECO:0008006" key="5">
    <source>
        <dbReference type="Google" id="ProtNLM"/>
    </source>
</evidence>
<proteinExistence type="predicted"/>
<keyword evidence="2" id="KW-1133">Transmembrane helix</keyword>
<name>A0A8D4VT31_9GAMM</name>
<keyword evidence="4" id="KW-1185">Reference proteome</keyword>
<keyword evidence="2" id="KW-0472">Membrane</keyword>
<dbReference type="RefSeq" id="WP_054772837.1">
    <property type="nucleotide sequence ID" value="NZ_AP019782.1"/>
</dbReference>
<keyword evidence="1" id="KW-0175">Coiled coil</keyword>
<protein>
    <recommendedName>
        <fullName evidence="5">DUF1640 domain-containing protein</fullName>
    </recommendedName>
</protein>
<dbReference type="EMBL" id="AP019782">
    <property type="protein sequence ID" value="BBL72019.1"/>
    <property type="molecule type" value="Genomic_DNA"/>
</dbReference>
<accession>A0A8D4VT31</accession>
<evidence type="ECO:0000256" key="1">
    <source>
        <dbReference type="SAM" id="Coils"/>
    </source>
</evidence>
<keyword evidence="2" id="KW-0812">Transmembrane</keyword>
<gene>
    <name evidence="3" type="ORF">MoryE10_26250</name>
</gene>
<dbReference type="Gene3D" id="1.20.5.340">
    <property type="match status" value="1"/>
</dbReference>
<dbReference type="KEGG" id="moz:MoryE10_26250"/>
<evidence type="ECO:0000313" key="4">
    <source>
        <dbReference type="Proteomes" id="UP000824988"/>
    </source>
</evidence>
<feature type="transmembrane region" description="Helical" evidence="2">
    <location>
        <begin position="67"/>
        <end position="86"/>
    </location>
</feature>
<evidence type="ECO:0000313" key="3">
    <source>
        <dbReference type="EMBL" id="BBL72019.1"/>
    </source>
</evidence>